<dbReference type="GO" id="GO:0000724">
    <property type="term" value="P:double-strand break repair via homologous recombination"/>
    <property type="evidence" value="ECO:0007669"/>
    <property type="project" value="TreeGrafter"/>
</dbReference>
<accession>A0A667YRY1</accession>
<dbReference type="RefSeq" id="XP_029932662.1">
    <property type="nucleotide sequence ID" value="XM_030076802.1"/>
</dbReference>
<sequence length="262" mass="30148">MTTPTLAGYIGPSRAMSRPMGDSHRRFLQAMMAKGIINEQEARALHRHCCDAHNAHCAPDRLDEFIDVISSHLQPMFMQIRKGMSEEDGLPYYALVNMAETDVTRMSSDYADNELELFRKTMDLILGSETGSVSSTDILNSADSLQTKKLKKSETEHLLSRLVMDKWLNEKRGEYTLSTRCIIEMEPYIRTMYQDQVKLCHICHNIVFQCQICENPTCGIKIHNPCVARYFKGRAEPRCPACDDFWPHEIPEVRRLQSQSRR</sequence>
<dbReference type="GO" id="GO:0000781">
    <property type="term" value="C:chromosome, telomeric region"/>
    <property type="evidence" value="ECO:0007669"/>
    <property type="project" value="UniProtKB-SubCell"/>
</dbReference>
<evidence type="ECO:0000256" key="19">
    <source>
        <dbReference type="RuleBase" id="RU368018"/>
    </source>
</evidence>
<dbReference type="GO" id="GO:0030915">
    <property type="term" value="C:Smc5-Smc6 complex"/>
    <property type="evidence" value="ECO:0007669"/>
    <property type="project" value="UniProtKB-UniRule"/>
</dbReference>
<comment type="similarity">
    <text evidence="4 19">Belongs to the NSE1 family.</text>
</comment>
<evidence type="ECO:0000313" key="21">
    <source>
        <dbReference type="Ensembl" id="ENSMMDP00005026569.1"/>
    </source>
</evidence>
<comment type="catalytic activity">
    <reaction evidence="1 19">
        <text>S-ubiquitinyl-[E2 ubiquitin-conjugating enzyme]-L-cysteine + [acceptor protein]-L-lysine = [E2 ubiquitin-conjugating enzyme]-L-cysteine + N(6)-ubiquitinyl-[acceptor protein]-L-lysine.</text>
        <dbReference type="EC" id="2.3.2.27"/>
    </reaction>
</comment>
<evidence type="ECO:0000256" key="12">
    <source>
        <dbReference type="ARBA" id="ARBA00022786"/>
    </source>
</evidence>
<dbReference type="FunFam" id="1.10.10.10:FF:000270">
    <property type="entry name" value="Non-structural maintenance of chromosomes element 1 homolog"/>
    <property type="match status" value="1"/>
</dbReference>
<evidence type="ECO:0000256" key="2">
    <source>
        <dbReference type="ARBA" id="ARBA00004123"/>
    </source>
</evidence>
<evidence type="ECO:0000256" key="11">
    <source>
        <dbReference type="ARBA" id="ARBA00022771"/>
    </source>
</evidence>
<keyword evidence="12 19" id="KW-0833">Ubl conjugation pathway</keyword>
<name>A0A667YRY1_9TELE</name>
<gene>
    <name evidence="21" type="primary">NSMCE1</name>
    <name evidence="21" type="synonym">nsmce1</name>
</gene>
<dbReference type="GeneTree" id="ENSGT00390000009084"/>
<evidence type="ECO:0000256" key="9">
    <source>
        <dbReference type="ARBA" id="ARBA00022723"/>
    </source>
</evidence>
<dbReference type="GO" id="GO:0005634">
    <property type="term" value="C:nucleus"/>
    <property type="evidence" value="ECO:0007669"/>
    <property type="project" value="UniProtKB-SubCell"/>
</dbReference>
<dbReference type="GeneID" id="115376947"/>
<evidence type="ECO:0000256" key="6">
    <source>
        <dbReference type="ARBA" id="ARBA00019422"/>
    </source>
</evidence>
<dbReference type="Gene3D" id="3.90.1150.220">
    <property type="match status" value="1"/>
</dbReference>
<dbReference type="Ensembl" id="ENSMMDT00005027125.1">
    <property type="protein sequence ID" value="ENSMMDP00005026569.1"/>
    <property type="gene ID" value="ENSMMDG00005012696.1"/>
</dbReference>
<keyword evidence="22" id="KW-1185">Reference proteome</keyword>
<keyword evidence="15 19" id="KW-0233">DNA recombination</keyword>
<dbReference type="Pfam" id="PF08746">
    <property type="entry name" value="zf-RING-like"/>
    <property type="match status" value="1"/>
</dbReference>
<evidence type="ECO:0000256" key="5">
    <source>
        <dbReference type="ARBA" id="ARBA00012483"/>
    </source>
</evidence>
<dbReference type="InterPro" id="IPR014857">
    <property type="entry name" value="Nse1_RING_C4HC3-type"/>
</dbReference>
<keyword evidence="10 19" id="KW-0227">DNA damage</keyword>
<proteinExistence type="inferred from homology"/>
<evidence type="ECO:0000313" key="22">
    <source>
        <dbReference type="Proteomes" id="UP000472263"/>
    </source>
</evidence>
<dbReference type="Proteomes" id="UP000472263">
    <property type="component" value="Chromosome 3"/>
</dbReference>
<dbReference type="GO" id="GO:0008270">
    <property type="term" value="F:zinc ion binding"/>
    <property type="evidence" value="ECO:0007669"/>
    <property type="project" value="UniProtKB-KW"/>
</dbReference>
<keyword evidence="9 19" id="KW-0479">Metal-binding</keyword>
<evidence type="ECO:0000256" key="10">
    <source>
        <dbReference type="ARBA" id="ARBA00022763"/>
    </source>
</evidence>
<protein>
    <recommendedName>
        <fullName evidence="6 19">Non-structural maintenance of chromosomes element 1 homolog</fullName>
        <ecNumber evidence="5 19">2.3.2.27</ecNumber>
    </recommendedName>
</protein>
<dbReference type="PROSITE" id="PS50089">
    <property type="entry name" value="ZF_RING_2"/>
    <property type="match status" value="1"/>
</dbReference>
<dbReference type="AlphaFoldDB" id="A0A667YRY1"/>
<reference evidence="21" key="3">
    <citation type="submission" date="2025-09" db="UniProtKB">
        <authorList>
            <consortium name="Ensembl"/>
        </authorList>
    </citation>
    <scope>IDENTIFICATION</scope>
</reference>
<dbReference type="PANTHER" id="PTHR20973">
    <property type="entry name" value="NON-SMC ELEMENT 1-RELATED"/>
    <property type="match status" value="1"/>
</dbReference>
<dbReference type="CTD" id="197370"/>
<evidence type="ECO:0000256" key="17">
    <source>
        <dbReference type="ARBA" id="ARBA00023242"/>
    </source>
</evidence>
<reference evidence="21" key="1">
    <citation type="submission" date="2019-06" db="EMBL/GenBank/DDBJ databases">
        <authorList>
            <consortium name="Wellcome Sanger Institute Data Sharing"/>
        </authorList>
    </citation>
    <scope>NUCLEOTIDE SEQUENCE [LARGE SCALE GENOMIC DNA]</scope>
</reference>
<evidence type="ECO:0000256" key="15">
    <source>
        <dbReference type="ARBA" id="ARBA00023172"/>
    </source>
</evidence>
<dbReference type="FunFam" id="3.90.1150.220:FF:000001">
    <property type="entry name" value="Non-structural maintenance of chromosomes element 1 homolog"/>
    <property type="match status" value="1"/>
</dbReference>
<dbReference type="EC" id="2.3.2.27" evidence="5 19"/>
<comment type="subcellular location">
    <subcellularLocation>
        <location evidence="3">Chromosome</location>
        <location evidence="3">Telomere</location>
    </subcellularLocation>
    <subcellularLocation>
        <location evidence="2 19">Nucleus</location>
    </subcellularLocation>
</comment>
<dbReference type="InterPro" id="IPR011513">
    <property type="entry name" value="Nse1"/>
</dbReference>
<dbReference type="InterPro" id="IPR036388">
    <property type="entry name" value="WH-like_DNA-bd_sf"/>
</dbReference>
<evidence type="ECO:0000256" key="18">
    <source>
        <dbReference type="PROSITE-ProRule" id="PRU00175"/>
    </source>
</evidence>
<keyword evidence="14" id="KW-0779">Telomere</keyword>
<dbReference type="InParanoid" id="A0A667YRY1"/>
<evidence type="ECO:0000259" key="20">
    <source>
        <dbReference type="PROSITE" id="PS50089"/>
    </source>
</evidence>
<keyword evidence="11 18" id="KW-0863">Zinc-finger</keyword>
<keyword evidence="17 19" id="KW-0539">Nucleus</keyword>
<evidence type="ECO:0000256" key="4">
    <source>
        <dbReference type="ARBA" id="ARBA00010258"/>
    </source>
</evidence>
<feature type="domain" description="RING-type" evidence="20">
    <location>
        <begin position="200"/>
        <end position="243"/>
    </location>
</feature>
<keyword evidence="13 19" id="KW-0862">Zinc</keyword>
<keyword evidence="16 19" id="KW-0234">DNA repair</keyword>
<evidence type="ECO:0000256" key="14">
    <source>
        <dbReference type="ARBA" id="ARBA00022895"/>
    </source>
</evidence>
<evidence type="ECO:0000256" key="3">
    <source>
        <dbReference type="ARBA" id="ARBA00004574"/>
    </source>
</evidence>
<keyword evidence="7" id="KW-0158">Chromosome</keyword>
<evidence type="ECO:0000256" key="8">
    <source>
        <dbReference type="ARBA" id="ARBA00022679"/>
    </source>
</evidence>
<organism evidence="21 22">
    <name type="scientific">Myripristis murdjan</name>
    <name type="common">pinecone soldierfish</name>
    <dbReference type="NCBI Taxonomy" id="586833"/>
    <lineage>
        <taxon>Eukaryota</taxon>
        <taxon>Metazoa</taxon>
        <taxon>Chordata</taxon>
        <taxon>Craniata</taxon>
        <taxon>Vertebrata</taxon>
        <taxon>Euteleostomi</taxon>
        <taxon>Actinopterygii</taxon>
        <taxon>Neopterygii</taxon>
        <taxon>Teleostei</taxon>
        <taxon>Neoteleostei</taxon>
        <taxon>Acanthomorphata</taxon>
        <taxon>Holocentriformes</taxon>
        <taxon>Holocentridae</taxon>
        <taxon>Myripristis</taxon>
    </lineage>
</organism>
<comment type="subunit">
    <text evidence="19">Component of the Smc5-Smc6 complex.</text>
</comment>
<reference evidence="21" key="2">
    <citation type="submission" date="2025-08" db="UniProtKB">
        <authorList>
            <consortium name="Ensembl"/>
        </authorList>
    </citation>
    <scope>IDENTIFICATION</scope>
</reference>
<dbReference type="Gene3D" id="3.30.40.10">
    <property type="entry name" value="Zinc/RING finger domain, C3HC4 (zinc finger)"/>
    <property type="match status" value="1"/>
</dbReference>
<evidence type="ECO:0000256" key="7">
    <source>
        <dbReference type="ARBA" id="ARBA00022454"/>
    </source>
</evidence>
<evidence type="ECO:0000256" key="13">
    <source>
        <dbReference type="ARBA" id="ARBA00022833"/>
    </source>
</evidence>
<dbReference type="InterPro" id="IPR001841">
    <property type="entry name" value="Znf_RING"/>
</dbReference>
<dbReference type="GO" id="GO:0061630">
    <property type="term" value="F:ubiquitin protein ligase activity"/>
    <property type="evidence" value="ECO:0007669"/>
    <property type="project" value="UniProtKB-UniRule"/>
</dbReference>
<dbReference type="InterPro" id="IPR013083">
    <property type="entry name" value="Znf_RING/FYVE/PHD"/>
</dbReference>
<dbReference type="Pfam" id="PF07574">
    <property type="entry name" value="SMC_Nse1"/>
    <property type="match status" value="1"/>
</dbReference>
<comment type="function">
    <text evidence="19">RING-type zinc finger-containing E3 ubiquitin ligase that assembles with melanoma antigen protein (MAGE) to catalyze the direct transfer of ubiquitin from E2 ubiquitin-conjugating enzyme to a specific substrate. Involved in maintenance of genome integrity, DNA damage response and DNA repair.</text>
</comment>
<dbReference type="PANTHER" id="PTHR20973:SF0">
    <property type="entry name" value="NON-STRUCTURAL MAINTENANCE OF CHROMOSOMES ELEMENT 1 HOMOLOG"/>
    <property type="match status" value="1"/>
</dbReference>
<dbReference type="FunCoup" id="A0A667YRY1">
    <property type="interactions" value="686"/>
</dbReference>
<evidence type="ECO:0000256" key="1">
    <source>
        <dbReference type="ARBA" id="ARBA00000900"/>
    </source>
</evidence>
<dbReference type="Gene3D" id="1.10.10.10">
    <property type="entry name" value="Winged helix-like DNA-binding domain superfamily/Winged helix DNA-binding domain"/>
    <property type="match status" value="1"/>
</dbReference>
<evidence type="ECO:0000256" key="16">
    <source>
        <dbReference type="ARBA" id="ARBA00023204"/>
    </source>
</evidence>
<dbReference type="CDD" id="cd16493">
    <property type="entry name" value="RING-CH-C4HC3_NSE1"/>
    <property type="match status" value="1"/>
</dbReference>
<keyword evidence="8 19" id="KW-0808">Transferase</keyword>
<dbReference type="OrthoDB" id="185455at2759"/>